<sequence length="571" mass="62485">MINGQALCPACNLKKGSSVTELRRWQADALVDLLRNPSDFLCVATPGAGKTTWALTAARKLIERGEITGIIVVVPTSHLRRQWATAAARMGIQLDHRFTNGNTVVAKDFDGVAVTYQTVAASPLLWRRICTTKPTLVILDEVHHAGDDDHLTWGPALKNAFEEAARRILLSGTPFRSDRKAIPFVRYDEERKAVPSYNYDYGQALMDREVVRPIAFPALTGQVRYREAGATVSLDLADADDERLSKALASALNPTGEWIPSVLRRADEELTRQRSEVPDAGGLVVAADQGKARAYAQILARITGEEPTVAISDDPDASELISRFAKDSTRWIVAVQMVSEGVDIPRLAVGVYASRIRTEMFFRQVVGRFVRMRGTEDETVATLFIPSVQPLYGYAQEIEKTVNIALAEEEERVRQELKEGGVQTSLQVDLVEPLDSSEAVHHATILSGEEFTEAELQRASAAAEQVGLPSSVSPAQVAQLLRMGGAGRVIGTATVQAPHSGSDQGRTLADQKATLRRLINKKVGRLVYATGQQHSHVHATLNRIFGDDAKTATVQTLTGRLDQLDKWLEQA</sequence>
<organism evidence="2 3">
    <name type="scientific">Thermomonospora cellulosilytica</name>
    <dbReference type="NCBI Taxonomy" id="1411118"/>
    <lineage>
        <taxon>Bacteria</taxon>
        <taxon>Bacillati</taxon>
        <taxon>Actinomycetota</taxon>
        <taxon>Actinomycetes</taxon>
        <taxon>Streptosporangiales</taxon>
        <taxon>Thermomonosporaceae</taxon>
        <taxon>Thermomonospora</taxon>
    </lineage>
</organism>
<evidence type="ECO:0000313" key="3">
    <source>
        <dbReference type="Proteomes" id="UP000539313"/>
    </source>
</evidence>
<keyword evidence="2" id="KW-0067">ATP-binding</keyword>
<dbReference type="EMBL" id="JACJII010000001">
    <property type="protein sequence ID" value="MBA9005941.1"/>
    <property type="molecule type" value="Genomic_DNA"/>
</dbReference>
<dbReference type="PROSITE" id="PS51192">
    <property type="entry name" value="HELICASE_ATP_BIND_1"/>
    <property type="match status" value="1"/>
</dbReference>
<dbReference type="GO" id="GO:0003677">
    <property type="term" value="F:DNA binding"/>
    <property type="evidence" value="ECO:0007669"/>
    <property type="project" value="InterPro"/>
</dbReference>
<keyword evidence="3" id="KW-1185">Reference proteome</keyword>
<dbReference type="GO" id="GO:0004386">
    <property type="term" value="F:helicase activity"/>
    <property type="evidence" value="ECO:0007669"/>
    <property type="project" value="UniProtKB-KW"/>
</dbReference>
<keyword evidence="2" id="KW-0547">Nucleotide-binding</keyword>
<proteinExistence type="predicted"/>
<dbReference type="PANTHER" id="PTHR47396:SF2">
    <property type="entry name" value="HELICASE ATP-BINDING DOMAIN-CONTAINING PROTEIN"/>
    <property type="match status" value="1"/>
</dbReference>
<dbReference type="GO" id="GO:0005829">
    <property type="term" value="C:cytosol"/>
    <property type="evidence" value="ECO:0007669"/>
    <property type="project" value="TreeGrafter"/>
</dbReference>
<keyword evidence="2" id="KW-0347">Helicase</keyword>
<name>A0A7W3RAK5_9ACTN</name>
<dbReference type="SMART" id="SM00487">
    <property type="entry name" value="DEXDc"/>
    <property type="match status" value="1"/>
</dbReference>
<dbReference type="PANTHER" id="PTHR47396">
    <property type="entry name" value="TYPE I RESTRICTION ENZYME ECOKI R PROTEIN"/>
    <property type="match status" value="1"/>
</dbReference>
<dbReference type="InterPro" id="IPR027417">
    <property type="entry name" value="P-loop_NTPase"/>
</dbReference>
<dbReference type="SUPFAM" id="SSF52540">
    <property type="entry name" value="P-loop containing nucleoside triphosphate hydrolases"/>
    <property type="match status" value="2"/>
</dbReference>
<evidence type="ECO:0000259" key="1">
    <source>
        <dbReference type="PROSITE" id="PS51192"/>
    </source>
</evidence>
<dbReference type="GO" id="GO:0016787">
    <property type="term" value="F:hydrolase activity"/>
    <property type="evidence" value="ECO:0007669"/>
    <property type="project" value="InterPro"/>
</dbReference>
<keyword evidence="2" id="KW-0378">Hydrolase</keyword>
<dbReference type="InterPro" id="IPR014001">
    <property type="entry name" value="Helicase_ATP-bd"/>
</dbReference>
<dbReference type="InterPro" id="IPR050742">
    <property type="entry name" value="Helicase_Restrict-Modif_Enz"/>
</dbReference>
<dbReference type="AlphaFoldDB" id="A0A7W3RAK5"/>
<reference evidence="2 3" key="1">
    <citation type="submission" date="2020-08" db="EMBL/GenBank/DDBJ databases">
        <title>Sequencing the genomes of 1000 actinobacteria strains.</title>
        <authorList>
            <person name="Klenk H.-P."/>
        </authorList>
    </citation>
    <scope>NUCLEOTIDE SEQUENCE [LARGE SCALE GENOMIC DNA]</scope>
    <source>
        <strain evidence="2 3">DSM 45823</strain>
    </source>
</reference>
<gene>
    <name evidence="2" type="ORF">HNR21_004823</name>
</gene>
<dbReference type="Proteomes" id="UP000539313">
    <property type="component" value="Unassembled WGS sequence"/>
</dbReference>
<evidence type="ECO:0000313" key="2">
    <source>
        <dbReference type="EMBL" id="MBA9005941.1"/>
    </source>
</evidence>
<dbReference type="Pfam" id="PF04851">
    <property type="entry name" value="ResIII"/>
    <property type="match status" value="1"/>
</dbReference>
<dbReference type="InterPro" id="IPR006935">
    <property type="entry name" value="Helicase/UvrB_N"/>
</dbReference>
<feature type="domain" description="Helicase ATP-binding" evidence="1">
    <location>
        <begin position="31"/>
        <end position="192"/>
    </location>
</feature>
<comment type="caution">
    <text evidence="2">The sequence shown here is derived from an EMBL/GenBank/DDBJ whole genome shotgun (WGS) entry which is preliminary data.</text>
</comment>
<dbReference type="Gene3D" id="3.40.50.300">
    <property type="entry name" value="P-loop containing nucleotide triphosphate hydrolases"/>
    <property type="match status" value="2"/>
</dbReference>
<dbReference type="GO" id="GO:0005524">
    <property type="term" value="F:ATP binding"/>
    <property type="evidence" value="ECO:0007669"/>
    <property type="project" value="InterPro"/>
</dbReference>
<accession>A0A7W3RAK5</accession>
<protein>
    <submittedName>
        <fullName evidence="2">Superfamily II DNA or RNA helicase</fullName>
    </submittedName>
</protein>